<proteinExistence type="predicted"/>
<accession>A0ABN3IZR7</accession>
<sequence length="501" mass="54328">MTTIFEHVRAHIPEKGIGLSNGGETLPDDAETDGMWAPGAHDGVLTHHWGGDADPDEVQRLTAALVEAAADGADEEERYQALYAVAQKTTVVSLVDKVLTGVRSSGVDPERCHRLAHRLATQGRHREPVKLGIALLGLFDARLHRDELMVLGRHDEFTLFAAVALKCRGDDDEPGAESDLWELGRKVHGWGRVHIVERLDGTSDPRIREWILREGFRNGVMDSYLAGIAAETGGLADALSDAPDDELLNAAGDILSALCEEGGPVAGMPAYADGERATALFLDHMSTRAGELRHFLAVEDVRAYAEREWPPLGARCAEIMDRPLWADLARRSLASPDKEEFHRASRVCGALGIPTLRARLDRLRTGDPLDSSAWFRAAGEAGPDGIDEVLALAVELLPLDEIATGPADEMGLGPGFRPHGCLDMLLQDLGKWPGRGVPLVLAGLASPVVRNRNLAVRVLHEWGLDAWPDGIEAAVNEAIDREPDDAVRERLRAVLDGRPVD</sequence>
<dbReference type="EMBL" id="BAAARW010000011">
    <property type="protein sequence ID" value="GAA2417244.1"/>
    <property type="molecule type" value="Genomic_DNA"/>
</dbReference>
<organism evidence="1 2">
    <name type="scientific">Actinomadura vinacea</name>
    <dbReference type="NCBI Taxonomy" id="115336"/>
    <lineage>
        <taxon>Bacteria</taxon>
        <taxon>Bacillati</taxon>
        <taxon>Actinomycetota</taxon>
        <taxon>Actinomycetes</taxon>
        <taxon>Streptosporangiales</taxon>
        <taxon>Thermomonosporaceae</taxon>
        <taxon>Actinomadura</taxon>
    </lineage>
</organism>
<evidence type="ECO:0000313" key="2">
    <source>
        <dbReference type="Proteomes" id="UP001501231"/>
    </source>
</evidence>
<dbReference type="RefSeq" id="WP_344589515.1">
    <property type="nucleotide sequence ID" value="NZ_BAAARW010000011.1"/>
</dbReference>
<name>A0ABN3IZR7_9ACTN</name>
<evidence type="ECO:0008006" key="3">
    <source>
        <dbReference type="Google" id="ProtNLM"/>
    </source>
</evidence>
<comment type="caution">
    <text evidence="1">The sequence shown here is derived from an EMBL/GenBank/DDBJ whole genome shotgun (WGS) entry which is preliminary data.</text>
</comment>
<protein>
    <recommendedName>
        <fullName evidence="3">Limonene hydroxylase</fullName>
    </recommendedName>
</protein>
<evidence type="ECO:0000313" key="1">
    <source>
        <dbReference type="EMBL" id="GAA2417244.1"/>
    </source>
</evidence>
<reference evidence="1 2" key="1">
    <citation type="journal article" date="2019" name="Int. J. Syst. Evol. Microbiol.">
        <title>The Global Catalogue of Microorganisms (GCM) 10K type strain sequencing project: providing services to taxonomists for standard genome sequencing and annotation.</title>
        <authorList>
            <consortium name="The Broad Institute Genomics Platform"/>
            <consortium name="The Broad Institute Genome Sequencing Center for Infectious Disease"/>
            <person name="Wu L."/>
            <person name="Ma J."/>
        </authorList>
    </citation>
    <scope>NUCLEOTIDE SEQUENCE [LARGE SCALE GENOMIC DNA]</scope>
    <source>
        <strain evidence="1 2">JCM 3325</strain>
    </source>
</reference>
<gene>
    <name evidence="1" type="ORF">GCM10010191_29740</name>
</gene>
<keyword evidence="2" id="KW-1185">Reference proteome</keyword>
<dbReference type="Proteomes" id="UP001501231">
    <property type="component" value="Unassembled WGS sequence"/>
</dbReference>